<dbReference type="EMBL" id="UYRX01000226">
    <property type="protein sequence ID" value="VDK77941.1"/>
    <property type="molecule type" value="Genomic_DNA"/>
</dbReference>
<proteinExistence type="predicted"/>
<evidence type="ECO:0000313" key="3">
    <source>
        <dbReference type="EMBL" id="VDK77941.1"/>
    </source>
</evidence>
<sequence>MELEDDSSNLRSSAWSQRSSRLSTAGSEASDKRRSHRGRRSSMSVKEVVNGIEVIKDVIIGEDMAKVNARNSSLVPEKIAAIDEEKEHLTKYIKKLESEKEQWDKLLQNYEKSADIAESEIHKPIVLSSKHVEEVRMEYMGSRDTPSSIEIALAMKPALHKKTELQILENQKLKDGVAAAEERSRRLQELIKIQRKYLDFENKDELLAKKAECDATLQKIENWMIKHGFSAHLDAI</sequence>
<dbReference type="OrthoDB" id="5841407at2759"/>
<feature type="coiled-coil region" evidence="1">
    <location>
        <begin position="79"/>
        <end position="120"/>
    </location>
</feature>
<evidence type="ECO:0000313" key="4">
    <source>
        <dbReference type="Proteomes" id="UP000277928"/>
    </source>
</evidence>
<dbReference type="Proteomes" id="UP000277928">
    <property type="component" value="Unassembled WGS sequence"/>
</dbReference>
<evidence type="ECO:0000256" key="2">
    <source>
        <dbReference type="SAM" id="MobiDB-lite"/>
    </source>
</evidence>
<protein>
    <submittedName>
        <fullName evidence="3">Uncharacterized protein</fullName>
    </submittedName>
</protein>
<organism evidence="3 4">
    <name type="scientific">Litomosoides sigmodontis</name>
    <name type="common">Filarial nematode worm</name>
    <dbReference type="NCBI Taxonomy" id="42156"/>
    <lineage>
        <taxon>Eukaryota</taxon>
        <taxon>Metazoa</taxon>
        <taxon>Ecdysozoa</taxon>
        <taxon>Nematoda</taxon>
        <taxon>Chromadorea</taxon>
        <taxon>Rhabditida</taxon>
        <taxon>Spirurina</taxon>
        <taxon>Spiruromorpha</taxon>
        <taxon>Filarioidea</taxon>
        <taxon>Onchocercidae</taxon>
        <taxon>Litomosoides</taxon>
    </lineage>
</organism>
<gene>
    <name evidence="3" type="ORF">NLS_LOCUS3879</name>
</gene>
<keyword evidence="4" id="KW-1185">Reference proteome</keyword>
<keyword evidence="1" id="KW-0175">Coiled coil</keyword>
<evidence type="ECO:0000256" key="1">
    <source>
        <dbReference type="SAM" id="Coils"/>
    </source>
</evidence>
<feature type="compositionally biased region" description="Low complexity" evidence="2">
    <location>
        <begin position="9"/>
        <end position="23"/>
    </location>
</feature>
<name>A0A3P6UL37_LITSI</name>
<dbReference type="OMA" id="SIMQNTV"/>
<reference evidence="3 4" key="1">
    <citation type="submission" date="2018-08" db="EMBL/GenBank/DDBJ databases">
        <authorList>
            <person name="Laetsch R D."/>
            <person name="Stevens L."/>
            <person name="Kumar S."/>
            <person name="Blaxter L. M."/>
        </authorList>
    </citation>
    <scope>NUCLEOTIDE SEQUENCE [LARGE SCALE GENOMIC DNA]</scope>
</reference>
<dbReference type="AlphaFoldDB" id="A0A3P6UL37"/>
<feature type="region of interest" description="Disordered" evidence="2">
    <location>
        <begin position="1"/>
        <end position="44"/>
    </location>
</feature>
<accession>A0A3P6UL37</accession>